<evidence type="ECO:0000313" key="5">
    <source>
        <dbReference type="Proteomes" id="UP000241769"/>
    </source>
</evidence>
<dbReference type="OrthoDB" id="15300at2759"/>
<dbReference type="SUPFAM" id="SSF47220">
    <property type="entry name" value="alpha-catenin/vinculin-like"/>
    <property type="match status" value="2"/>
</dbReference>
<evidence type="ECO:0000256" key="3">
    <source>
        <dbReference type="SAM" id="Coils"/>
    </source>
</evidence>
<keyword evidence="5" id="KW-1185">Reference proteome</keyword>
<dbReference type="Gene3D" id="1.20.120.230">
    <property type="entry name" value="Alpha-catenin/vinculin-like"/>
    <property type="match status" value="2"/>
</dbReference>
<proteinExistence type="predicted"/>
<dbReference type="InParanoid" id="A0A2P6P029"/>
<dbReference type="Proteomes" id="UP000241769">
    <property type="component" value="Unassembled WGS sequence"/>
</dbReference>
<evidence type="ECO:0000256" key="2">
    <source>
        <dbReference type="ARBA" id="ARBA00022490"/>
    </source>
</evidence>
<dbReference type="GO" id="GO:0005737">
    <property type="term" value="C:cytoplasm"/>
    <property type="evidence" value="ECO:0007669"/>
    <property type="project" value="UniProtKB-SubCell"/>
</dbReference>
<sequence>MAMELLDAVVSAVSELMLVFEVAQRDEGKSVQMKKANFELLLTEIQNLVILQASQTQNMDDAMAADMMDCVDEFRRTTHGMRNLVQTKTRHTDDAYIIPREIFGDLHSFLKSLIGATVRQAQVTDRYNVSIMIKSTQQVAEVLRRLKHCHSAEEIEYVSEELNKKYIRFKQMIDHRRNDATDMTIKISLATSLAELDDSVPHIPYMCSRALSTNDPQHHQQRDDVFAHFIQQIHIILKGLDDSARYIREFSLFFDLPAGYERSPDFIAAFMALLATSPKKMEEFTLGLDHLLQQLDKEYTRALITASRMKDPVLQQQMSRDVVYLQSAMTSLKKAAQDFASDPTNEAYALAYHQAMTQAKLAALKVQAWQHLHKSVAENTEKISKLIHSSPMSAEAEAELMETLQIHSRIAKHMTEGMQPEEREMVMRAVDSLQKSIQQLMTHTKAAANDPQYDRSLISSAQARAEEENRLLAAVIIQGQLAKNLADIDQQLDQLRDASLRKDGAAVENLTAVLQESIGVQRDLGRCLEGYLSDPRIKRQIRDAISDVAQTLQTLGEKAAEKDYANLPEIAELLRSGVYRISPDLQSKREGHLDIIEQAQRIETATAKLLASIRAGNLEQAERERKELLEEIQGHLLLAREALREHPNDPALLQALEQLETAYAILSSPDSHGRAVQAFITSFRSFDKKLLEAQLRENHRKIAEAAERVRGAILGNDFITAANIAAELHKLNSKQSELGSAYQYHQATQSARDHISSAVHELTLLSKKFADHIRDVQGEEEAVRAQLNEITVASAAILNEADLVFVKGALIWAQSIEPSRKIEDAVQGDDVTEEYERLSGLLLRQMKQRGEFLEPSQTDRKAQINKRWEDLTSLIDSVDKGNQESAKKAREAHDDIIDILTGDDKTQEDLKYTRALLASSHQKQISLRNLRSAVQQNDVGLMTNSAREIVGAHRQESQRLGDIDSRYHTNLLTHSSRERDSAITAVVVALKVSIADLTNAVKRRELEKAIDVVEKQGLEGTREAVENALLTTKVESEGLLEEYGKIVATGGRWEMCGDVDLTYTSDRYKAIQTFKGLKARNGHQTYLGRELMALADTPRDADQIKRGIRATEDAISQLLQSLYRFLHSSPSEEEKVKEITRDMQKNANLITAKKRYAKDAKRPENEFIESSEKIKILAAKFKANPSEAHYQALEEAIKDQVKNVQELTSGLLKEDTSEDVQGMQSALQIFTSQYEEKRSVDDSVLDDIVARDLSILGHVVQNALSNNLITTKQATHSELNARAAKDVTKAALSHQRALDGLNRHVELGRILSEVIAGEVSKKISVDVDKLDDSTRQLSSEPSSEDYKKILQQAAAITAVQDNFGERILTLTNRAIERQRELDEKPELSSEEVKNFSQLLSRLADTCSSYTSKIQRTPASEKLDDEVKNMQWSIEQTNQMSASGEQVDSLDWSLTTGAITSNLETIRQAIQEQMEIEARGAAEREKFNQLSDEDKTLSLIQSLNRALEQSGDPKEAEEILRQLLEIGRKLAAKTHDAADRKQLERDLSGLERALDQLKSGDPSAKSECKAAAEALNRTILDLQLKGNRQQLQSRVKRLVETHKDNDVSTNDKLLNEIQEMSDVTNTIGTSLSSLDTVGKSTREQIQGGIQDVNQASNRLRDILENSEDRDEGVDLRTTGDQLIYASELVNSRKHMARDPKRLEEEMVAGASRLNQILSDVHQKSSEKADASSDLRDLRDHTERQRQILASIPHQSPTLNQRAEQLKELDQKIETAVQRENLHADSQERREAEDKLISELLSTQIRNSCDTINKERAKNHKDKDYHKKFQQAGDRHLQLLELQSENSKKSEVQEVLSHLMKKHDEASQRGNKPEQLIPIVDAAIMAINRSAGVRDQKNQSVPSSLCDQILYDCAKLSQQLEAGREGERRQTEANLVNNGRELSQYTTDKTLQLKLNDVLNKMEKADSSDVTQARENISELEALAVQIKGRSAFSETKVVVKEEQSTDIVVQAAKVIADFVKPIFGSNIRHSRVIELIRNISVQMNIISVCETKEEMINAAKRIAEMVSEAETLAAEIAGGCIDSKLTTRLMDTSKIPRSFSVQLKIIAAVKSAHNKGDRSARNQLGSAALGFAKSVVALGQAADAASVRMK</sequence>
<accession>A0A2P6P029</accession>
<organism evidence="4 5">
    <name type="scientific">Planoprotostelium fungivorum</name>
    <dbReference type="NCBI Taxonomy" id="1890364"/>
    <lineage>
        <taxon>Eukaryota</taxon>
        <taxon>Amoebozoa</taxon>
        <taxon>Evosea</taxon>
        <taxon>Variosea</taxon>
        <taxon>Cavosteliida</taxon>
        <taxon>Cavosteliaceae</taxon>
        <taxon>Planoprotostelium</taxon>
    </lineage>
</organism>
<dbReference type="GO" id="GO:0007155">
    <property type="term" value="P:cell adhesion"/>
    <property type="evidence" value="ECO:0007669"/>
    <property type="project" value="InterPro"/>
</dbReference>
<protein>
    <submittedName>
        <fullName evidence="4">Uncharacterized protein</fullName>
    </submittedName>
</protein>
<keyword evidence="2" id="KW-0963">Cytoplasm</keyword>
<evidence type="ECO:0000256" key="1">
    <source>
        <dbReference type="ARBA" id="ARBA00004496"/>
    </source>
</evidence>
<keyword evidence="3" id="KW-0175">Coiled coil</keyword>
<dbReference type="InterPro" id="IPR036723">
    <property type="entry name" value="Alpha-catenin/vinculin-like_sf"/>
</dbReference>
<comment type="caution">
    <text evidence="4">The sequence shown here is derived from an EMBL/GenBank/DDBJ whole genome shotgun (WGS) entry which is preliminary data.</text>
</comment>
<gene>
    <name evidence="4" type="ORF">PROFUN_00847</name>
</gene>
<reference evidence="4 5" key="1">
    <citation type="journal article" date="2018" name="Genome Biol. Evol.">
        <title>Multiple Roots of Fruiting Body Formation in Amoebozoa.</title>
        <authorList>
            <person name="Hillmann F."/>
            <person name="Forbes G."/>
            <person name="Novohradska S."/>
            <person name="Ferling I."/>
            <person name="Riege K."/>
            <person name="Groth M."/>
            <person name="Westermann M."/>
            <person name="Marz M."/>
            <person name="Spaller T."/>
            <person name="Winckler T."/>
            <person name="Schaap P."/>
            <person name="Glockner G."/>
        </authorList>
    </citation>
    <scope>NUCLEOTIDE SEQUENCE [LARGE SCALE GENOMIC DNA]</scope>
    <source>
        <strain evidence="4 5">Jena</strain>
    </source>
</reference>
<dbReference type="EMBL" id="MDYQ01000002">
    <property type="protein sequence ID" value="PRP89583.1"/>
    <property type="molecule type" value="Genomic_DNA"/>
</dbReference>
<name>A0A2P6P029_9EUKA</name>
<comment type="subcellular location">
    <subcellularLocation>
        <location evidence="1">Cytoplasm</location>
    </subcellularLocation>
</comment>
<dbReference type="GO" id="GO:0051015">
    <property type="term" value="F:actin filament binding"/>
    <property type="evidence" value="ECO:0007669"/>
    <property type="project" value="InterPro"/>
</dbReference>
<feature type="coiled-coil region" evidence="3">
    <location>
        <begin position="611"/>
        <end position="638"/>
    </location>
</feature>
<evidence type="ECO:0000313" key="4">
    <source>
        <dbReference type="EMBL" id="PRP89583.1"/>
    </source>
</evidence>